<reference evidence="2 3" key="1">
    <citation type="submission" date="2022-04" db="EMBL/GenBank/DDBJ databases">
        <title>Rhizobium coralii sp. nov., isolated from coral Turbinaria peltata.</title>
        <authorList>
            <person name="Sun H."/>
        </authorList>
    </citation>
    <scope>NUCLEOTIDE SEQUENCE [LARGE SCALE GENOMIC DNA]</scope>
    <source>
        <strain evidence="2 3">NTR19</strain>
    </source>
</reference>
<keyword evidence="3" id="KW-1185">Reference proteome</keyword>
<sequence>MEPRSDQRLAAIRRKNRILLLVLVAFVLAVFGYSFRHIGREAHPDPAPAAAAPRP</sequence>
<dbReference type="Proteomes" id="UP001202827">
    <property type="component" value="Unassembled WGS sequence"/>
</dbReference>
<evidence type="ECO:0000259" key="1">
    <source>
        <dbReference type="Pfam" id="PF09813"/>
    </source>
</evidence>
<dbReference type="RefSeq" id="WP_248683414.1">
    <property type="nucleotide sequence ID" value="NZ_JALPRY010000014.1"/>
</dbReference>
<feature type="domain" description="Cytochrome c oxidase assembly factor 3 mitochondrial coiled-coil" evidence="1">
    <location>
        <begin position="8"/>
        <end position="41"/>
    </location>
</feature>
<proteinExistence type="predicted"/>
<dbReference type="InterPro" id="IPR018628">
    <property type="entry name" value="Coa3_CC"/>
</dbReference>
<evidence type="ECO:0000313" key="3">
    <source>
        <dbReference type="Proteomes" id="UP001202827"/>
    </source>
</evidence>
<evidence type="ECO:0000313" key="2">
    <source>
        <dbReference type="EMBL" id="MCK8780833.1"/>
    </source>
</evidence>
<comment type="caution">
    <text evidence="2">The sequence shown here is derived from an EMBL/GenBank/DDBJ whole genome shotgun (WGS) entry which is preliminary data.</text>
</comment>
<name>A0ABT0ISH0_9HYPH</name>
<organism evidence="2 3">
    <name type="scientific">Neorhizobium turbinariae</name>
    <dbReference type="NCBI Taxonomy" id="2937795"/>
    <lineage>
        <taxon>Bacteria</taxon>
        <taxon>Pseudomonadati</taxon>
        <taxon>Pseudomonadota</taxon>
        <taxon>Alphaproteobacteria</taxon>
        <taxon>Hyphomicrobiales</taxon>
        <taxon>Rhizobiaceae</taxon>
        <taxon>Rhizobium/Agrobacterium group</taxon>
        <taxon>Neorhizobium</taxon>
    </lineage>
</organism>
<dbReference type="Pfam" id="PF09813">
    <property type="entry name" value="Coa3_cc"/>
    <property type="match status" value="1"/>
</dbReference>
<gene>
    <name evidence="2" type="ORF">M0654_12645</name>
</gene>
<protein>
    <recommendedName>
        <fullName evidence="1">Cytochrome c oxidase assembly factor 3 mitochondrial coiled-coil domain-containing protein</fullName>
    </recommendedName>
</protein>
<dbReference type="EMBL" id="JALPRY010000014">
    <property type="protein sequence ID" value="MCK8780833.1"/>
    <property type="molecule type" value="Genomic_DNA"/>
</dbReference>
<accession>A0ABT0ISH0</accession>